<evidence type="ECO:0000313" key="3">
    <source>
        <dbReference type="Proteomes" id="UP001595821"/>
    </source>
</evidence>
<accession>A0ABD5NWV4</accession>
<name>A0ABD5NWV4_9EURY</name>
<protein>
    <recommendedName>
        <fullName evidence="4">CPBP family intramembrane metalloprotease</fullName>
    </recommendedName>
</protein>
<evidence type="ECO:0000313" key="2">
    <source>
        <dbReference type="EMBL" id="MFC4246490.1"/>
    </source>
</evidence>
<dbReference type="AlphaFoldDB" id="A0ABD5NWV4"/>
<reference evidence="2 3" key="1">
    <citation type="journal article" date="2014" name="Int. J. Syst. Evol. Microbiol.">
        <title>Complete genome sequence of Corynebacterium casei LMG S-19264T (=DSM 44701T), isolated from a smear-ripened cheese.</title>
        <authorList>
            <consortium name="US DOE Joint Genome Institute (JGI-PGF)"/>
            <person name="Walter F."/>
            <person name="Albersmeier A."/>
            <person name="Kalinowski J."/>
            <person name="Ruckert C."/>
        </authorList>
    </citation>
    <scope>NUCLEOTIDE SEQUENCE [LARGE SCALE GENOMIC DNA]</scope>
    <source>
        <strain evidence="2 3">IBRC-M 10912</strain>
    </source>
</reference>
<dbReference type="EMBL" id="JBHSDJ010000013">
    <property type="protein sequence ID" value="MFC4246490.1"/>
    <property type="molecule type" value="Genomic_DNA"/>
</dbReference>
<keyword evidence="1" id="KW-0472">Membrane</keyword>
<feature type="transmembrane region" description="Helical" evidence="1">
    <location>
        <begin position="46"/>
        <end position="68"/>
    </location>
</feature>
<sequence length="115" mass="13142">MATEQIESNSDQEIERQPETWQERIVRWRYESNSTPKRIIGFWLKAGIEVIIIIGIPMGLFIFTTTTLVDFTLSTLPILPTALESKTIAWSILTAGSWLSLRCMLTEELELVNAQ</sequence>
<dbReference type="Proteomes" id="UP001595821">
    <property type="component" value="Unassembled WGS sequence"/>
</dbReference>
<keyword evidence="1" id="KW-1133">Transmembrane helix</keyword>
<dbReference type="RefSeq" id="WP_246966943.1">
    <property type="nucleotide sequence ID" value="NZ_CP095397.1"/>
</dbReference>
<proteinExistence type="predicted"/>
<evidence type="ECO:0008006" key="4">
    <source>
        <dbReference type="Google" id="ProtNLM"/>
    </source>
</evidence>
<comment type="caution">
    <text evidence="2">The sequence shown here is derived from an EMBL/GenBank/DDBJ whole genome shotgun (WGS) entry which is preliminary data.</text>
</comment>
<keyword evidence="1" id="KW-0812">Transmembrane</keyword>
<dbReference type="GeneID" id="71854730"/>
<gene>
    <name evidence="2" type="ORF">ACFOZ7_05695</name>
</gene>
<organism evidence="2 3">
    <name type="scientific">Natribaculum luteum</name>
    <dbReference type="NCBI Taxonomy" id="1586232"/>
    <lineage>
        <taxon>Archaea</taxon>
        <taxon>Methanobacteriati</taxon>
        <taxon>Methanobacteriota</taxon>
        <taxon>Stenosarchaea group</taxon>
        <taxon>Halobacteria</taxon>
        <taxon>Halobacteriales</taxon>
        <taxon>Natrialbaceae</taxon>
        <taxon>Natribaculum</taxon>
    </lineage>
</organism>
<evidence type="ECO:0000256" key="1">
    <source>
        <dbReference type="SAM" id="Phobius"/>
    </source>
</evidence>